<dbReference type="FunFam" id="2.60.120.430:FF:000004">
    <property type="entry name" value="Putative leucine-rich repeat receptor-like serine/threonine-protein kinase"/>
    <property type="match status" value="1"/>
</dbReference>
<sequence length="752" mass="83816">MGFSFTRNTLILLLWIIIGVFQVKAQVARLPADEVQALREIAAQVGKKDWNFGVDPCSNDSSWATPRSSLRPLYNNSLICNCSYPSGVCHVIKLFLKGQDLDGRLPPSLVKLPYLNTIDFTRNYLSGTIPPEWASTKLEIMSITVNNLSGPIPSYLGNITTLIYMSIESNLFSGTVPPELGNLVNLENLSVILSANNLTGELPVALTNLTKLTELRISSNNFIGKIPDVFQSWKQLQKLEIQASGLEGPIPSSISILSNLTELRISDLLGNGSEFPPLNSMTGMNRLDLSFNKLEENVPDLSGLSSLQYMFLTSNLFTGNIPNWITSRDNRYSHFFLLLHQLRLLAKCLKNNPCPKEQYSLHINCGGIATTIGNIEFEEDQDPAGIAKFVPVGNSWGLSSSGNFWDVDSTSNQYIATNVSILRMNNSELYTSARLSPLSLTYYARCLANGNYTVKLYFAEIVFRDNRSFYSFGRRIFDVYIQEQLVLKDFNIENAAQGVDKAIVMEYKAIVRNKVLQIRFHWAGKGTTAAPQRGTYGPLISAISVEADFSPPGNSKMKILIGVGAGVSVHSLVERLHRRQDIKRKRGYMAPEYALWGYLTYKADVYSFGVVALEIVAGKNNMKYRPDENFVCLLDWALFLQRRGNLMELVDPKLGSEFNKEEAVRMIKVALLCTNPSPALRPNMSAVVSMLKGQTAVQEHGTDPSIYGDELTIRALKDQSGQILQQPMSSNEAERARPVTKKPGTRREPRLE</sequence>
<dbReference type="FunFam" id="3.80.10.10:FF:000433">
    <property type="entry name" value="Putative LRR receptor-like serine/threonine-protein kinase isoform A"/>
    <property type="match status" value="1"/>
</dbReference>
<evidence type="ECO:0000256" key="8">
    <source>
        <dbReference type="ARBA" id="ARBA00022840"/>
    </source>
</evidence>
<dbReference type="EMBL" id="PKMF04000472">
    <property type="protein sequence ID" value="KAK7829831.1"/>
    <property type="molecule type" value="Genomic_DNA"/>
</dbReference>
<evidence type="ECO:0000313" key="17">
    <source>
        <dbReference type="EMBL" id="KAK7829831.1"/>
    </source>
</evidence>
<keyword evidence="10" id="KW-0325">Glycoprotein</keyword>
<dbReference type="PANTHER" id="PTHR48006">
    <property type="entry name" value="LEUCINE-RICH REPEAT-CONTAINING PROTEIN DDB_G0281931-RELATED"/>
    <property type="match status" value="1"/>
</dbReference>
<keyword evidence="6 14" id="KW-0732">Signal</keyword>
<dbReference type="AlphaFoldDB" id="A0AAW0JUC4"/>
<dbReference type="InterPro" id="IPR051824">
    <property type="entry name" value="LRR_Rcpt-Like_S/T_Kinase"/>
</dbReference>
<protein>
    <recommendedName>
        <fullName evidence="2">non-specific serine/threonine protein kinase</fullName>
        <ecNumber evidence="2">2.7.11.1</ecNumber>
    </recommendedName>
</protein>
<dbReference type="PANTHER" id="PTHR48006:SF66">
    <property type="entry name" value="PROTEIN KINASE DOMAIN-CONTAINING PROTEIN"/>
    <property type="match status" value="1"/>
</dbReference>
<feature type="compositionally biased region" description="Polar residues" evidence="13">
    <location>
        <begin position="719"/>
        <end position="731"/>
    </location>
</feature>
<keyword evidence="7" id="KW-0547">Nucleotide-binding</keyword>
<evidence type="ECO:0000256" key="2">
    <source>
        <dbReference type="ARBA" id="ARBA00012513"/>
    </source>
</evidence>
<evidence type="ECO:0000256" key="1">
    <source>
        <dbReference type="ARBA" id="ARBA00004479"/>
    </source>
</evidence>
<evidence type="ECO:0000313" key="18">
    <source>
        <dbReference type="Proteomes" id="UP000237347"/>
    </source>
</evidence>
<dbReference type="SUPFAM" id="SSF52058">
    <property type="entry name" value="L domain-like"/>
    <property type="match status" value="1"/>
</dbReference>
<dbReference type="EC" id="2.7.11.1" evidence="2"/>
<evidence type="ECO:0000256" key="14">
    <source>
        <dbReference type="SAM" id="SignalP"/>
    </source>
</evidence>
<evidence type="ECO:0000256" key="4">
    <source>
        <dbReference type="ARBA" id="ARBA00022553"/>
    </source>
</evidence>
<comment type="catalytic activity">
    <reaction evidence="11">
        <text>L-threonyl-[protein] + ATP = O-phospho-L-threonyl-[protein] + ADP + H(+)</text>
        <dbReference type="Rhea" id="RHEA:46608"/>
        <dbReference type="Rhea" id="RHEA-COMP:11060"/>
        <dbReference type="Rhea" id="RHEA-COMP:11605"/>
        <dbReference type="ChEBI" id="CHEBI:15378"/>
        <dbReference type="ChEBI" id="CHEBI:30013"/>
        <dbReference type="ChEBI" id="CHEBI:30616"/>
        <dbReference type="ChEBI" id="CHEBI:61977"/>
        <dbReference type="ChEBI" id="CHEBI:456216"/>
        <dbReference type="EC" id="2.7.11.1"/>
    </reaction>
</comment>
<comment type="caution">
    <text evidence="17">The sequence shown here is derived from an EMBL/GenBank/DDBJ whole genome shotgun (WGS) entry which is preliminary data.</text>
</comment>
<proteinExistence type="predicted"/>
<gene>
    <name evidence="17" type="primary">LRR-RLK_8</name>
    <name evidence="17" type="ORF">CFP56_028806</name>
</gene>
<evidence type="ECO:0000256" key="11">
    <source>
        <dbReference type="ARBA" id="ARBA00047899"/>
    </source>
</evidence>
<dbReference type="Pfam" id="PF07714">
    <property type="entry name" value="PK_Tyr_Ser-Thr"/>
    <property type="match status" value="1"/>
</dbReference>
<dbReference type="Gene3D" id="2.60.120.430">
    <property type="entry name" value="Galactose-binding lectin"/>
    <property type="match status" value="1"/>
</dbReference>
<evidence type="ECO:0000256" key="3">
    <source>
        <dbReference type="ARBA" id="ARBA00022527"/>
    </source>
</evidence>
<keyword evidence="8" id="KW-0067">ATP-binding</keyword>
<dbReference type="InterPro" id="IPR021720">
    <property type="entry name" value="Malectin_dom"/>
</dbReference>
<dbReference type="Gene3D" id="3.80.10.10">
    <property type="entry name" value="Ribonuclease Inhibitor"/>
    <property type="match status" value="3"/>
</dbReference>
<keyword evidence="3" id="KW-0418">Kinase</keyword>
<dbReference type="Proteomes" id="UP000237347">
    <property type="component" value="Unassembled WGS sequence"/>
</dbReference>
<name>A0AAW0JUC4_QUESU</name>
<feature type="region of interest" description="Disordered" evidence="13">
    <location>
        <begin position="718"/>
        <end position="752"/>
    </location>
</feature>
<dbReference type="InterPro" id="IPR032675">
    <property type="entry name" value="LRR_dom_sf"/>
</dbReference>
<dbReference type="GO" id="GO:0004674">
    <property type="term" value="F:protein serine/threonine kinase activity"/>
    <property type="evidence" value="ECO:0007669"/>
    <property type="project" value="UniProtKB-KW"/>
</dbReference>
<keyword evidence="5" id="KW-0808">Transferase</keyword>
<evidence type="ECO:0000256" key="13">
    <source>
        <dbReference type="SAM" id="MobiDB-lite"/>
    </source>
</evidence>
<dbReference type="SUPFAM" id="SSF56112">
    <property type="entry name" value="Protein kinase-like (PK-like)"/>
    <property type="match status" value="1"/>
</dbReference>
<keyword evidence="3" id="KW-0723">Serine/threonine-protein kinase</keyword>
<evidence type="ECO:0000256" key="5">
    <source>
        <dbReference type="ARBA" id="ARBA00022679"/>
    </source>
</evidence>
<dbReference type="Pfam" id="PF11721">
    <property type="entry name" value="Malectin"/>
    <property type="match status" value="1"/>
</dbReference>
<evidence type="ECO:0000256" key="10">
    <source>
        <dbReference type="ARBA" id="ARBA00023180"/>
    </source>
</evidence>
<reference evidence="17 18" key="1">
    <citation type="journal article" date="2018" name="Sci. Data">
        <title>The draft genome sequence of cork oak.</title>
        <authorList>
            <person name="Ramos A.M."/>
            <person name="Usie A."/>
            <person name="Barbosa P."/>
            <person name="Barros P.M."/>
            <person name="Capote T."/>
            <person name="Chaves I."/>
            <person name="Simoes F."/>
            <person name="Abreu I."/>
            <person name="Carrasquinho I."/>
            <person name="Faro C."/>
            <person name="Guimaraes J.B."/>
            <person name="Mendonca D."/>
            <person name="Nobrega F."/>
            <person name="Rodrigues L."/>
            <person name="Saibo N.J.M."/>
            <person name="Varela M.C."/>
            <person name="Egas C."/>
            <person name="Matos J."/>
            <person name="Miguel C.M."/>
            <person name="Oliveira M.M."/>
            <person name="Ricardo C.P."/>
            <person name="Goncalves S."/>
        </authorList>
    </citation>
    <scope>NUCLEOTIDE SEQUENCE [LARGE SCALE GENOMIC DNA]</scope>
    <source>
        <strain evidence="18">cv. HL8</strain>
    </source>
</reference>
<evidence type="ECO:0000256" key="9">
    <source>
        <dbReference type="ARBA" id="ARBA00023170"/>
    </source>
</evidence>
<feature type="chain" id="PRO_5043776968" description="non-specific serine/threonine protein kinase" evidence="14">
    <location>
        <begin position="26"/>
        <end position="752"/>
    </location>
</feature>
<evidence type="ECO:0000259" key="16">
    <source>
        <dbReference type="Pfam" id="PF11721"/>
    </source>
</evidence>
<organism evidence="17 18">
    <name type="scientific">Quercus suber</name>
    <name type="common">Cork oak</name>
    <dbReference type="NCBI Taxonomy" id="58331"/>
    <lineage>
        <taxon>Eukaryota</taxon>
        <taxon>Viridiplantae</taxon>
        <taxon>Streptophyta</taxon>
        <taxon>Embryophyta</taxon>
        <taxon>Tracheophyta</taxon>
        <taxon>Spermatophyta</taxon>
        <taxon>Magnoliopsida</taxon>
        <taxon>eudicotyledons</taxon>
        <taxon>Gunneridae</taxon>
        <taxon>Pentapetalae</taxon>
        <taxon>rosids</taxon>
        <taxon>fabids</taxon>
        <taxon>Fagales</taxon>
        <taxon>Fagaceae</taxon>
        <taxon>Quercus</taxon>
    </lineage>
</organism>
<keyword evidence="4" id="KW-0597">Phosphoprotein</keyword>
<evidence type="ECO:0000259" key="15">
    <source>
        <dbReference type="Pfam" id="PF07714"/>
    </source>
</evidence>
<dbReference type="FunFam" id="3.80.10.10:FF:000452">
    <property type="entry name" value="Probable LRR receptor-like serine/threonine-protein kinase RFK1"/>
    <property type="match status" value="1"/>
</dbReference>
<dbReference type="InterPro" id="IPR001245">
    <property type="entry name" value="Ser-Thr/Tyr_kinase_cat_dom"/>
</dbReference>
<accession>A0AAW0JUC4</accession>
<keyword evidence="9" id="KW-0675">Receptor</keyword>
<dbReference type="GO" id="GO:0016020">
    <property type="term" value="C:membrane"/>
    <property type="evidence" value="ECO:0007669"/>
    <property type="project" value="UniProtKB-SubCell"/>
</dbReference>
<dbReference type="Pfam" id="PF00560">
    <property type="entry name" value="LRR_1"/>
    <property type="match status" value="1"/>
</dbReference>
<evidence type="ECO:0000256" key="6">
    <source>
        <dbReference type="ARBA" id="ARBA00022729"/>
    </source>
</evidence>
<comment type="catalytic activity">
    <reaction evidence="12">
        <text>L-seryl-[protein] + ATP = O-phospho-L-seryl-[protein] + ADP + H(+)</text>
        <dbReference type="Rhea" id="RHEA:17989"/>
        <dbReference type="Rhea" id="RHEA-COMP:9863"/>
        <dbReference type="Rhea" id="RHEA-COMP:11604"/>
        <dbReference type="ChEBI" id="CHEBI:15378"/>
        <dbReference type="ChEBI" id="CHEBI:29999"/>
        <dbReference type="ChEBI" id="CHEBI:30616"/>
        <dbReference type="ChEBI" id="CHEBI:83421"/>
        <dbReference type="ChEBI" id="CHEBI:456216"/>
        <dbReference type="EC" id="2.7.11.1"/>
    </reaction>
</comment>
<feature type="signal peptide" evidence="14">
    <location>
        <begin position="1"/>
        <end position="25"/>
    </location>
</feature>
<evidence type="ECO:0000256" key="7">
    <source>
        <dbReference type="ARBA" id="ARBA00022741"/>
    </source>
</evidence>
<dbReference type="InterPro" id="IPR001611">
    <property type="entry name" value="Leu-rich_rpt"/>
</dbReference>
<dbReference type="GO" id="GO:0005524">
    <property type="term" value="F:ATP binding"/>
    <property type="evidence" value="ECO:0007669"/>
    <property type="project" value="UniProtKB-KW"/>
</dbReference>
<evidence type="ECO:0000256" key="12">
    <source>
        <dbReference type="ARBA" id="ARBA00048679"/>
    </source>
</evidence>
<feature type="domain" description="Serine-threonine/tyrosine-protein kinase catalytic" evidence="15">
    <location>
        <begin position="578"/>
        <end position="690"/>
    </location>
</feature>
<feature type="domain" description="Malectin" evidence="16">
    <location>
        <begin position="360"/>
        <end position="543"/>
    </location>
</feature>
<comment type="subcellular location">
    <subcellularLocation>
        <location evidence="1">Membrane</location>
        <topology evidence="1">Single-pass type I membrane protein</topology>
    </subcellularLocation>
</comment>
<dbReference type="InterPro" id="IPR011009">
    <property type="entry name" value="Kinase-like_dom_sf"/>
</dbReference>
<dbReference type="Gene3D" id="1.10.510.10">
    <property type="entry name" value="Transferase(Phosphotransferase) domain 1"/>
    <property type="match status" value="1"/>
</dbReference>
<keyword evidence="18" id="KW-1185">Reference proteome</keyword>